<dbReference type="RefSeq" id="WP_078237462.1">
    <property type="nucleotide sequence ID" value="NZ_MUYA01000013.1"/>
</dbReference>
<proteinExistence type="predicted"/>
<protein>
    <submittedName>
        <fullName evidence="2">Type II secretory pathway, pseudopilin PulG</fullName>
    </submittedName>
</protein>
<keyword evidence="1" id="KW-0812">Transmembrane</keyword>
<evidence type="ECO:0000313" key="2">
    <source>
        <dbReference type="EMBL" id="OOR98327.1"/>
    </source>
</evidence>
<keyword evidence="3" id="KW-1185">Reference proteome</keyword>
<keyword evidence="1" id="KW-1133">Transmembrane helix</keyword>
<dbReference type="OrthoDB" id="5675523at2"/>
<dbReference type="EMBL" id="MUYA01000013">
    <property type="protein sequence ID" value="OOR98327.1"/>
    <property type="molecule type" value="Genomic_DNA"/>
</dbReference>
<dbReference type="Proteomes" id="UP000190867">
    <property type="component" value="Unassembled WGS sequence"/>
</dbReference>
<reference evidence="2 3" key="1">
    <citation type="submission" date="2017-02" db="EMBL/GenBank/DDBJ databases">
        <title>Draft genome sequence of Haemophilus paracuniculus CCUG 43573 type strain.</title>
        <authorList>
            <person name="Engstrom-Jakobsson H."/>
            <person name="Salva-Serra F."/>
            <person name="Thorell K."/>
            <person name="Gonzales-Siles L."/>
            <person name="Karlsson R."/>
            <person name="Boulund F."/>
            <person name="Engstrand L."/>
            <person name="Kristiansson E."/>
            <person name="Moore E."/>
        </authorList>
    </citation>
    <scope>NUCLEOTIDE SEQUENCE [LARGE SCALE GENOMIC DNA]</scope>
    <source>
        <strain evidence="2 3">CCUG 43573</strain>
    </source>
</reference>
<dbReference type="STRING" id="734.B0187_08630"/>
<accession>A0A1T0AQ82</accession>
<feature type="transmembrane region" description="Helical" evidence="1">
    <location>
        <begin position="6"/>
        <end position="24"/>
    </location>
</feature>
<evidence type="ECO:0000313" key="3">
    <source>
        <dbReference type="Proteomes" id="UP000190867"/>
    </source>
</evidence>
<keyword evidence="1" id="KW-0472">Membrane</keyword>
<name>A0A1T0AQ82_9PAST</name>
<sequence>MFRAFSLIESITTLTLFVIAFYFISPSLFQFSDKIKLNNEIEQIKSFVYQIQSQARYTKQNYSLSISQPVSQKFCLIAVKKESSKQIPCDCFNLSSCTAKEYQTYYSQNSNVILRNRSLYPRVFMNIDGVSAKLESKCINMRLNDESEILQFDQNGVIYVMPKAKRSSCRE</sequence>
<dbReference type="AlphaFoldDB" id="A0A1T0AQ82"/>
<organism evidence="2 3">
    <name type="scientific">Haemophilus paracuniculus</name>
    <dbReference type="NCBI Taxonomy" id="734"/>
    <lineage>
        <taxon>Bacteria</taxon>
        <taxon>Pseudomonadati</taxon>
        <taxon>Pseudomonadota</taxon>
        <taxon>Gammaproteobacteria</taxon>
        <taxon>Pasteurellales</taxon>
        <taxon>Pasteurellaceae</taxon>
        <taxon>Haemophilus</taxon>
    </lineage>
</organism>
<comment type="caution">
    <text evidence="2">The sequence shown here is derived from an EMBL/GenBank/DDBJ whole genome shotgun (WGS) entry which is preliminary data.</text>
</comment>
<evidence type="ECO:0000256" key="1">
    <source>
        <dbReference type="SAM" id="Phobius"/>
    </source>
</evidence>
<gene>
    <name evidence="2" type="ORF">B0187_08630</name>
</gene>